<dbReference type="PANTHER" id="PTHR46825:SF7">
    <property type="entry name" value="D-ALANYL-D-ALANINE CARBOXYPEPTIDASE"/>
    <property type="match status" value="1"/>
</dbReference>
<dbReference type="Gene3D" id="3.40.710.10">
    <property type="entry name" value="DD-peptidase/beta-lactamase superfamily"/>
    <property type="match status" value="1"/>
</dbReference>
<dbReference type="InterPro" id="IPR012338">
    <property type="entry name" value="Beta-lactam/transpept-like"/>
</dbReference>
<name>A0A1B3B7U5_9GAMM</name>
<reference evidence="3" key="1">
    <citation type="submission" date="2015-08" db="EMBL/GenBank/DDBJ databases">
        <authorList>
            <person name="Kim K.M."/>
        </authorList>
    </citation>
    <scope>NUCLEOTIDE SEQUENCE [LARGE SCALE GENOMIC DNA]</scope>
    <source>
        <strain evidence="3">KCTC 23892</strain>
    </source>
</reference>
<evidence type="ECO:0000313" key="3">
    <source>
        <dbReference type="Proteomes" id="UP000094147"/>
    </source>
</evidence>
<dbReference type="Proteomes" id="UP000094147">
    <property type="component" value="Chromosome"/>
</dbReference>
<dbReference type="KEGG" id="ksd:KS2013_128"/>
<dbReference type="EMBL" id="CP012418">
    <property type="protein sequence ID" value="AOE48858.1"/>
    <property type="molecule type" value="Genomic_DNA"/>
</dbReference>
<dbReference type="OrthoDB" id="5377431at2"/>
<dbReference type="SUPFAM" id="SSF56601">
    <property type="entry name" value="beta-lactamase/transpeptidase-like"/>
    <property type="match status" value="1"/>
</dbReference>
<dbReference type="InterPro" id="IPR050491">
    <property type="entry name" value="AmpC-like"/>
</dbReference>
<feature type="domain" description="Beta-lactamase-related" evidence="1">
    <location>
        <begin position="49"/>
        <end position="347"/>
    </location>
</feature>
<dbReference type="AlphaFoldDB" id="A0A1B3B7U5"/>
<dbReference type="PANTHER" id="PTHR46825">
    <property type="entry name" value="D-ALANYL-D-ALANINE-CARBOXYPEPTIDASE/ENDOPEPTIDASE AMPH"/>
    <property type="match status" value="1"/>
</dbReference>
<evidence type="ECO:0000259" key="1">
    <source>
        <dbReference type="Pfam" id="PF00144"/>
    </source>
</evidence>
<keyword evidence="3" id="KW-1185">Reference proteome</keyword>
<dbReference type="Pfam" id="PF00144">
    <property type="entry name" value="Beta-lactamase"/>
    <property type="match status" value="1"/>
</dbReference>
<protein>
    <submittedName>
        <fullName evidence="2">Beta-lactamase</fullName>
    </submittedName>
</protein>
<dbReference type="InterPro" id="IPR001466">
    <property type="entry name" value="Beta-lactam-related"/>
</dbReference>
<sequence>MWNKIIKATNALVVVLCLIGLANISLAEAREKGPKKAQMLQTELDPYFETLAKSNRFIGEAAIYQSGNELYHTTIEPDGEQSILTDKHYKYKVGSITKTYTATVILQLIEENRLSLDTKLSEYYPNVANAGAITVEQLLTHHSGIHNYTADADFLTYHEKPQSKTFLLDKIESFKPDFNPGEKAQYSNSNYLLLGYIIEDIEGKSYQDVLLERIIEPLGLDDTFVGEAIDPENEEAYSYQLAEKWNEIPEWDMSVAFSAGAIVSTPEELDRFISALFKGKLISDSSLKKMINIENGFGKGIFETKYEWDDKELQGYWHNGGIEGFISHLAYYPDEDLTIVVLSNGLNYDIRAIYNVMLDAYFEQDFDTPEFGKAVEVPVSELEKYTGKYESKTHPLDITVSLLGNKLYGQATGQGGFPLTPLGEGRFEFAKAGIEIRFDDNNNQFEIKQGGRADIFNKVEDTVEQESVEVPIETLKQYVGIYQSESFPLDLEVMIKDGYLHAQATGQPAFPLTAVSQYKFKFDMASIVIEFRPEQSELTITQRGMPRDMYKK</sequence>
<proteinExistence type="predicted"/>
<dbReference type="STRING" id="1144748.KS2013_128"/>
<organism evidence="2 3">
    <name type="scientific">Kangiella sediminilitoris</name>
    <dbReference type="NCBI Taxonomy" id="1144748"/>
    <lineage>
        <taxon>Bacteria</taxon>
        <taxon>Pseudomonadati</taxon>
        <taxon>Pseudomonadota</taxon>
        <taxon>Gammaproteobacteria</taxon>
        <taxon>Kangiellales</taxon>
        <taxon>Kangiellaceae</taxon>
        <taxon>Kangiella</taxon>
    </lineage>
</organism>
<gene>
    <name evidence="2" type="ORF">KS2013_128</name>
</gene>
<dbReference type="RefSeq" id="WP_068988399.1">
    <property type="nucleotide sequence ID" value="NZ_CP012418.1"/>
</dbReference>
<accession>A0A1B3B7U5</accession>
<evidence type="ECO:0000313" key="2">
    <source>
        <dbReference type="EMBL" id="AOE48858.1"/>
    </source>
</evidence>